<keyword evidence="9 12" id="KW-0460">Magnesium</keyword>
<comment type="catalytic activity">
    <reaction evidence="1">
        <text>(7,8-dihydropterin-6-yl)methyl diphosphate + 4-aminobenzoate = 7,8-dihydropteroate + diphosphate</text>
        <dbReference type="Rhea" id="RHEA:19949"/>
        <dbReference type="ChEBI" id="CHEBI:17836"/>
        <dbReference type="ChEBI" id="CHEBI:17839"/>
        <dbReference type="ChEBI" id="CHEBI:33019"/>
        <dbReference type="ChEBI" id="CHEBI:72950"/>
        <dbReference type="EC" id="2.5.1.15"/>
    </reaction>
</comment>
<keyword evidence="7 12" id="KW-0808">Transferase</keyword>
<dbReference type="EC" id="2.5.1.15" evidence="5 12"/>
<dbReference type="UniPathway" id="UPA00077">
    <property type="reaction ID" value="UER00156"/>
</dbReference>
<dbReference type="NCBIfam" id="TIGR01496">
    <property type="entry name" value="DHPS"/>
    <property type="match status" value="1"/>
</dbReference>
<evidence type="ECO:0000313" key="15">
    <source>
        <dbReference type="EMBL" id="RKS70742.1"/>
    </source>
</evidence>
<comment type="cofactor">
    <cofactor evidence="2 12">
        <name>Mg(2+)</name>
        <dbReference type="ChEBI" id="CHEBI:18420"/>
    </cofactor>
</comment>
<dbReference type="GO" id="GO:0046654">
    <property type="term" value="P:tetrahydrofolate biosynthetic process"/>
    <property type="evidence" value="ECO:0007669"/>
    <property type="project" value="UniProtKB-UniPathway"/>
</dbReference>
<keyword evidence="8 12" id="KW-0479">Metal-binding</keyword>
<evidence type="ECO:0000256" key="12">
    <source>
        <dbReference type="RuleBase" id="RU361205"/>
    </source>
</evidence>
<gene>
    <name evidence="15" type="ORF">BZB76_5221</name>
</gene>
<evidence type="ECO:0000256" key="9">
    <source>
        <dbReference type="ARBA" id="ARBA00022842"/>
    </source>
</evidence>
<evidence type="ECO:0000256" key="10">
    <source>
        <dbReference type="ARBA" id="ARBA00022909"/>
    </source>
</evidence>
<evidence type="ECO:0000256" key="11">
    <source>
        <dbReference type="ARBA" id="ARBA00030193"/>
    </source>
</evidence>
<dbReference type="SUPFAM" id="SSF51717">
    <property type="entry name" value="Dihydropteroate synthetase-like"/>
    <property type="match status" value="1"/>
</dbReference>
<organism evidence="15 16">
    <name type="scientific">Actinomadura pelletieri DSM 43383</name>
    <dbReference type="NCBI Taxonomy" id="1120940"/>
    <lineage>
        <taxon>Bacteria</taxon>
        <taxon>Bacillati</taxon>
        <taxon>Actinomycetota</taxon>
        <taxon>Actinomycetes</taxon>
        <taxon>Streptosporangiales</taxon>
        <taxon>Thermomonosporaceae</taxon>
        <taxon>Actinomadura</taxon>
    </lineage>
</organism>
<feature type="compositionally biased region" description="Basic and acidic residues" evidence="13">
    <location>
        <begin position="298"/>
        <end position="307"/>
    </location>
</feature>
<evidence type="ECO:0000256" key="2">
    <source>
        <dbReference type="ARBA" id="ARBA00001946"/>
    </source>
</evidence>
<dbReference type="OrthoDB" id="9811744at2"/>
<protein>
    <recommendedName>
        <fullName evidence="6 12">Dihydropteroate synthase</fullName>
        <shortName evidence="12">DHPS</shortName>
        <ecNumber evidence="5 12">2.5.1.15</ecNumber>
    </recommendedName>
    <alternativeName>
        <fullName evidence="11 12">Dihydropteroate pyrophosphorylase</fullName>
    </alternativeName>
</protein>
<dbReference type="GO" id="GO:0046872">
    <property type="term" value="F:metal ion binding"/>
    <property type="evidence" value="ECO:0007669"/>
    <property type="project" value="UniProtKB-KW"/>
</dbReference>
<dbReference type="InterPro" id="IPR006390">
    <property type="entry name" value="DHP_synth_dom"/>
</dbReference>
<evidence type="ECO:0000256" key="5">
    <source>
        <dbReference type="ARBA" id="ARBA00012458"/>
    </source>
</evidence>
<keyword evidence="16" id="KW-1185">Reference proteome</keyword>
<dbReference type="PROSITE" id="PS00793">
    <property type="entry name" value="DHPS_2"/>
    <property type="match status" value="1"/>
</dbReference>
<dbReference type="CDD" id="cd00739">
    <property type="entry name" value="DHPS"/>
    <property type="match status" value="1"/>
</dbReference>
<comment type="function">
    <text evidence="12">Catalyzes the condensation of para-aminobenzoate (pABA) with 6-hydroxymethyl-7,8-dihydropterin diphosphate (DHPt-PP) to form 7,8-dihydropteroate (H2Pte), the immediate precursor of folate derivatives.</text>
</comment>
<dbReference type="EMBL" id="RBWU01000006">
    <property type="protein sequence ID" value="RKS70742.1"/>
    <property type="molecule type" value="Genomic_DNA"/>
</dbReference>
<dbReference type="PROSITE" id="PS00792">
    <property type="entry name" value="DHPS_1"/>
    <property type="match status" value="1"/>
</dbReference>
<dbReference type="RefSeq" id="WP_121437006.1">
    <property type="nucleotide sequence ID" value="NZ_RBWU01000006.1"/>
</dbReference>
<dbReference type="InterPro" id="IPR045031">
    <property type="entry name" value="DHP_synth-like"/>
</dbReference>
<dbReference type="Proteomes" id="UP000274601">
    <property type="component" value="Unassembled WGS sequence"/>
</dbReference>
<feature type="region of interest" description="Disordered" evidence="13">
    <location>
        <begin position="283"/>
        <end position="307"/>
    </location>
</feature>
<comment type="caution">
    <text evidence="15">The sequence shown here is derived from an EMBL/GenBank/DDBJ whole genome shotgun (WGS) entry which is preliminary data.</text>
</comment>
<evidence type="ECO:0000256" key="4">
    <source>
        <dbReference type="ARBA" id="ARBA00009503"/>
    </source>
</evidence>
<accession>A0A495QFP1</accession>
<dbReference type="Gene3D" id="3.20.20.20">
    <property type="entry name" value="Dihydropteroate synthase-like"/>
    <property type="match status" value="1"/>
</dbReference>
<dbReference type="InterPro" id="IPR011005">
    <property type="entry name" value="Dihydropteroate_synth-like_sf"/>
</dbReference>
<proteinExistence type="inferred from homology"/>
<comment type="pathway">
    <text evidence="3 12">Cofactor biosynthesis; tetrahydrofolate biosynthesis; 7,8-dihydrofolate from 2-amino-4-hydroxy-6-hydroxymethyl-7,8-dihydropteridine diphosphate and 4-aminobenzoate: step 1/2.</text>
</comment>
<keyword evidence="10 12" id="KW-0289">Folate biosynthesis</keyword>
<evidence type="ECO:0000256" key="6">
    <source>
        <dbReference type="ARBA" id="ARBA00016919"/>
    </source>
</evidence>
<name>A0A495QFP1_9ACTN</name>
<evidence type="ECO:0000256" key="8">
    <source>
        <dbReference type="ARBA" id="ARBA00022723"/>
    </source>
</evidence>
<dbReference type="GO" id="GO:0004156">
    <property type="term" value="F:dihydropteroate synthase activity"/>
    <property type="evidence" value="ECO:0007669"/>
    <property type="project" value="UniProtKB-EC"/>
</dbReference>
<dbReference type="GO" id="GO:0046656">
    <property type="term" value="P:folic acid biosynthetic process"/>
    <property type="evidence" value="ECO:0007669"/>
    <property type="project" value="UniProtKB-KW"/>
</dbReference>
<comment type="similarity">
    <text evidence="4 12">Belongs to the DHPS family.</text>
</comment>
<evidence type="ECO:0000256" key="13">
    <source>
        <dbReference type="SAM" id="MobiDB-lite"/>
    </source>
</evidence>
<evidence type="ECO:0000256" key="3">
    <source>
        <dbReference type="ARBA" id="ARBA00004763"/>
    </source>
</evidence>
<feature type="domain" description="Pterin-binding" evidence="14">
    <location>
        <begin position="15"/>
        <end position="275"/>
    </location>
</feature>
<reference evidence="15 16" key="1">
    <citation type="submission" date="2018-10" db="EMBL/GenBank/DDBJ databases">
        <title>Genomic Encyclopedia of Archaeal and Bacterial Type Strains, Phase II (KMG-II): from individual species to whole genera.</title>
        <authorList>
            <person name="Goeker M."/>
        </authorList>
    </citation>
    <scope>NUCLEOTIDE SEQUENCE [LARGE SCALE GENOMIC DNA]</scope>
    <source>
        <strain evidence="15 16">DSM 43383</strain>
    </source>
</reference>
<dbReference type="GO" id="GO:0005829">
    <property type="term" value="C:cytosol"/>
    <property type="evidence" value="ECO:0007669"/>
    <property type="project" value="TreeGrafter"/>
</dbReference>
<evidence type="ECO:0000313" key="16">
    <source>
        <dbReference type="Proteomes" id="UP000274601"/>
    </source>
</evidence>
<dbReference type="FunFam" id="3.20.20.20:FF:000006">
    <property type="entry name" value="Dihydropteroate synthase"/>
    <property type="match status" value="1"/>
</dbReference>
<dbReference type="Pfam" id="PF00809">
    <property type="entry name" value="Pterin_bind"/>
    <property type="match status" value="1"/>
</dbReference>
<evidence type="ECO:0000259" key="14">
    <source>
        <dbReference type="PROSITE" id="PS50972"/>
    </source>
</evidence>
<evidence type="ECO:0000256" key="7">
    <source>
        <dbReference type="ARBA" id="ARBA00022679"/>
    </source>
</evidence>
<dbReference type="PROSITE" id="PS50972">
    <property type="entry name" value="PTERIN_BINDING"/>
    <property type="match status" value="1"/>
</dbReference>
<dbReference type="InterPro" id="IPR000489">
    <property type="entry name" value="Pterin-binding_dom"/>
</dbReference>
<dbReference type="AlphaFoldDB" id="A0A495QFP1"/>
<sequence length="307" mass="32612">MTIATVPGLPEPGRCLVMGVVNVTPDSFSDGGAWFDPEKAVRHGLDLVAEGADIVDVGGESTRPGAQRVSKDEELRRVVPVIEALVEQGVPVSVDTMRAEVAEAAVGVGARLVNDVSGGLADPDMPRVVAAAGVPYVVMHWRGHSHDMQTRAIYTDVVREVRDELLRRVDAVLDEGVDPSMVVLDPGLGFAKNPEKSHNWSLLAHLDAFTGIGYPVIVGASRKGFLTRLLEEPDGTRRPFLECDDATVAVTALVAAAGAWCVRVHRVRPNADAVRVAAAVRAARPVTEDGPDTAVTPDHADPGSRPR</sequence>
<dbReference type="PANTHER" id="PTHR20941">
    <property type="entry name" value="FOLATE SYNTHESIS PROTEINS"/>
    <property type="match status" value="1"/>
</dbReference>
<evidence type="ECO:0000256" key="1">
    <source>
        <dbReference type="ARBA" id="ARBA00000012"/>
    </source>
</evidence>
<dbReference type="PANTHER" id="PTHR20941:SF1">
    <property type="entry name" value="FOLIC ACID SYNTHESIS PROTEIN FOL1"/>
    <property type="match status" value="1"/>
</dbReference>